<reference evidence="4" key="1">
    <citation type="journal article" date="2020" name="G3 (Bethesda)">
        <title>High-Quality Assemblies for Three Invasive Social Wasps from the &lt;i&gt;Vespula&lt;/i&gt; Genus.</title>
        <authorList>
            <person name="Harrop T.W.R."/>
            <person name="Guhlin J."/>
            <person name="McLaughlin G.M."/>
            <person name="Permina E."/>
            <person name="Stockwell P."/>
            <person name="Gilligan J."/>
            <person name="Le Lec M.F."/>
            <person name="Gruber M.A.M."/>
            <person name="Quinn O."/>
            <person name="Lovegrove M."/>
            <person name="Duncan E.J."/>
            <person name="Remnant E.J."/>
            <person name="Van Eeckhoven J."/>
            <person name="Graham B."/>
            <person name="Knapp R.A."/>
            <person name="Langford K.W."/>
            <person name="Kronenberg Z."/>
            <person name="Press M.O."/>
            <person name="Eacker S.M."/>
            <person name="Wilson-Rankin E.E."/>
            <person name="Purcell J."/>
            <person name="Lester P.J."/>
            <person name="Dearden P.K."/>
        </authorList>
    </citation>
    <scope>NUCLEOTIDE SEQUENCE</scope>
    <source>
        <strain evidence="4">Volc-1</strain>
    </source>
</reference>
<feature type="region of interest" description="Disordered" evidence="2">
    <location>
        <begin position="553"/>
        <end position="591"/>
    </location>
</feature>
<dbReference type="GO" id="GO:0000978">
    <property type="term" value="F:RNA polymerase II cis-regulatory region sequence-specific DNA binding"/>
    <property type="evidence" value="ECO:0007669"/>
    <property type="project" value="TreeGrafter"/>
</dbReference>
<name>A0A834JJL8_VESPE</name>
<feature type="compositionally biased region" description="Polar residues" evidence="2">
    <location>
        <begin position="885"/>
        <end position="909"/>
    </location>
</feature>
<feature type="region of interest" description="Disordered" evidence="2">
    <location>
        <begin position="1280"/>
        <end position="1315"/>
    </location>
</feature>
<dbReference type="Gene3D" id="1.10.10.10">
    <property type="entry name" value="Winged helix-like DNA-binding domain superfamily/Winged helix DNA-binding domain"/>
    <property type="match status" value="1"/>
</dbReference>
<dbReference type="Proteomes" id="UP000600918">
    <property type="component" value="Unassembled WGS sequence"/>
</dbReference>
<keyword evidence="5" id="KW-1185">Reference proteome</keyword>
<dbReference type="Pfam" id="PF02257">
    <property type="entry name" value="RFX_DNA_binding"/>
    <property type="match status" value="1"/>
</dbReference>
<dbReference type="PANTHER" id="PTHR12619:SF21">
    <property type="entry name" value="RFX-TYPE WINGED-HELIX DOMAIN-CONTAINING PROTEIN"/>
    <property type="match status" value="1"/>
</dbReference>
<feature type="region of interest" description="Disordered" evidence="2">
    <location>
        <begin position="832"/>
        <end position="909"/>
    </location>
</feature>
<accession>A0A834JJL8</accession>
<gene>
    <name evidence="4" type="ORF">H0235_018205</name>
</gene>
<dbReference type="PROSITE" id="PS51526">
    <property type="entry name" value="RFX_DBD"/>
    <property type="match status" value="1"/>
</dbReference>
<protein>
    <recommendedName>
        <fullName evidence="3">RFX-type winged-helix domain-containing protein</fullName>
    </recommendedName>
</protein>
<dbReference type="SUPFAM" id="SSF46785">
    <property type="entry name" value="Winged helix' DNA-binding domain"/>
    <property type="match status" value="1"/>
</dbReference>
<proteinExistence type="predicted"/>
<evidence type="ECO:0000256" key="1">
    <source>
        <dbReference type="ARBA" id="ARBA00023125"/>
    </source>
</evidence>
<feature type="compositionally biased region" description="Basic and acidic residues" evidence="2">
    <location>
        <begin position="1"/>
        <end position="10"/>
    </location>
</feature>
<dbReference type="FunFam" id="1.10.10.10:FF:000422">
    <property type="entry name" value="DNA-binding protein RFX7"/>
    <property type="match status" value="1"/>
</dbReference>
<dbReference type="PANTHER" id="PTHR12619">
    <property type="entry name" value="RFX TRANSCRIPTION FACTOR FAMILY"/>
    <property type="match status" value="1"/>
</dbReference>
<organism evidence="4 5">
    <name type="scientific">Vespula pensylvanica</name>
    <name type="common">Western yellow jacket</name>
    <name type="synonym">Wasp</name>
    <dbReference type="NCBI Taxonomy" id="30213"/>
    <lineage>
        <taxon>Eukaryota</taxon>
        <taxon>Metazoa</taxon>
        <taxon>Ecdysozoa</taxon>
        <taxon>Arthropoda</taxon>
        <taxon>Hexapoda</taxon>
        <taxon>Insecta</taxon>
        <taxon>Pterygota</taxon>
        <taxon>Neoptera</taxon>
        <taxon>Endopterygota</taxon>
        <taxon>Hymenoptera</taxon>
        <taxon>Apocrita</taxon>
        <taxon>Aculeata</taxon>
        <taxon>Vespoidea</taxon>
        <taxon>Vespidae</taxon>
        <taxon>Vespinae</taxon>
        <taxon>Vespula</taxon>
    </lineage>
</organism>
<evidence type="ECO:0000256" key="2">
    <source>
        <dbReference type="SAM" id="MobiDB-lite"/>
    </source>
</evidence>
<evidence type="ECO:0000259" key="3">
    <source>
        <dbReference type="PROSITE" id="PS51526"/>
    </source>
</evidence>
<dbReference type="InterPro" id="IPR036388">
    <property type="entry name" value="WH-like_DNA-bd_sf"/>
</dbReference>
<dbReference type="InterPro" id="IPR003150">
    <property type="entry name" value="DNA-bd_RFX"/>
</dbReference>
<dbReference type="InterPro" id="IPR036390">
    <property type="entry name" value="WH_DNA-bd_sf"/>
</dbReference>
<keyword evidence="1" id="KW-0238">DNA-binding</keyword>
<feature type="compositionally biased region" description="Basic and acidic residues" evidence="2">
    <location>
        <begin position="578"/>
        <end position="591"/>
    </location>
</feature>
<feature type="compositionally biased region" description="Low complexity" evidence="2">
    <location>
        <begin position="19"/>
        <end position="38"/>
    </location>
</feature>
<feature type="compositionally biased region" description="Polar residues" evidence="2">
    <location>
        <begin position="863"/>
        <end position="879"/>
    </location>
</feature>
<feature type="compositionally biased region" description="Polar residues" evidence="2">
    <location>
        <begin position="402"/>
        <end position="418"/>
    </location>
</feature>
<feature type="compositionally biased region" description="Polar residues" evidence="2">
    <location>
        <begin position="1204"/>
        <end position="1225"/>
    </location>
</feature>
<feature type="region of interest" description="Disordered" evidence="2">
    <location>
        <begin position="1"/>
        <end position="71"/>
    </location>
</feature>
<dbReference type="EMBL" id="JACSDY010000024">
    <property type="protein sequence ID" value="KAF7389721.1"/>
    <property type="molecule type" value="Genomic_DNA"/>
</dbReference>
<dbReference type="GO" id="GO:0000981">
    <property type="term" value="F:DNA-binding transcription factor activity, RNA polymerase II-specific"/>
    <property type="evidence" value="ECO:0007669"/>
    <property type="project" value="TreeGrafter"/>
</dbReference>
<evidence type="ECO:0000313" key="4">
    <source>
        <dbReference type="EMBL" id="KAF7389721.1"/>
    </source>
</evidence>
<evidence type="ECO:0000313" key="5">
    <source>
        <dbReference type="Proteomes" id="UP000600918"/>
    </source>
</evidence>
<feature type="domain" description="RFX-type winged-helix" evidence="3">
    <location>
        <begin position="245"/>
        <end position="320"/>
    </location>
</feature>
<feature type="compositionally biased region" description="Pro residues" evidence="2">
    <location>
        <begin position="39"/>
        <end position="63"/>
    </location>
</feature>
<dbReference type="OrthoDB" id="10069709at2759"/>
<comment type="caution">
    <text evidence="4">The sequence shown here is derived from an EMBL/GenBank/DDBJ whole genome shotgun (WGS) entry which is preliminary data.</text>
</comment>
<dbReference type="Gene3D" id="6.10.140.1290">
    <property type="match status" value="1"/>
</dbReference>
<feature type="region of interest" description="Disordered" evidence="2">
    <location>
        <begin position="1193"/>
        <end position="1225"/>
    </location>
</feature>
<dbReference type="InterPro" id="IPR039779">
    <property type="entry name" value="RFX-like"/>
</dbReference>
<sequence>MSTDNHDQSKPKPPPPPSSSASASASVSAAAAAAAAATLPPPPPPPPLPPPPAIPPSPSPLPPSSTRNNVPVDEYAFDGTRIKKEQSDICFENGDGAGASNVSGGGGGGNGGGSGAGGNGGITKAGINDNKRPPATPAPIAGRLSNGFHEGDLLQDIIAAKFTTLANHGSTGKNDKIRLMIEDSVSEESKSRVQEIFSQVEQLKIEEKLLLYLKLPLSLNNTGGTVDPLRQPLNPLGNRYEIHQTIMWIKTHLEEDPEVSLPKQEVYEEYNMYCIRNSMKPLSTADFGKVMKQVYPRVRPRRLGTRGNSRYCYAGMRKRVKLEAPTLPNISGNQTEDGTEENITEEMLGAASTLIREWAESVLGFKFPTLSALARHLVDNLCVDTRSLAAVCILCASREPDTSSNEESTTGLSVTSISGKPGKLREAQIQLQRKLQQREHIKDQKHRHIDNVTQNQNKEKIIDNKAGVNKGSKKVKTNQLPQGTNMPAGQYVLNKHNLPATVTVRQKKVLKASSQPCNNVSPESNCDNIVVQSIEDVQNNSSTRVVTTNCVNSKRDVKPKNSRKRANLNVPNQPSESSPEKQTKLTEQQVHENVEHSSMLLPRLSSVQRAGKISVILASNLKPTKCKATEAVSNQPAKNCDIELPTCSKNSIKINGCPSSFDSNGNRTETSTLLTKDQLRLLQENSNLISKNDKLCSLDADALDDYLNGGNNSQEQEEELLQYFQQNSSSSSDVEANAITGDTEQISRSDKVSQLRLILEQNLKAGTEHPPIDIVSATIVRQNTVSEKQEVTQTHNLILPTLLNHSNQTNTRRRVSFETNVVEHVQDSNVVTNTVPQSPNTRRRIFNFTPISPGPHSPINGRASKSNSANASPFVSPRNTPVPRSRSNLQGGSFRSRASQKSLSRSISCSMPYTGKNDTFVVPTSGPELVRQVSMPQSPLTCTKSSEVQVGGSATHIAITSKQESQGSQCPPFLASDLAPQKQLLINYPSQENLQEIKNVYQRPQPTDQEISELLLGNKQFTTEQLFCRSQSVPLHRMVNPALMSPISTQQCLSSFQSHSFNPSTSSSIAPTPVPSEFNDFGSIGQPEGTSYLLNDVDPNFISDDQQFLMNDKEITSENITNILNILSEEGSQSLQILPEQSGEEDLIDNNGIVLDTLPNSNINLSEEDMLDPSNVLDSSVSGALQKIIQSRSYPNTPLPAPVSTYTPSYAEDSNGSRSYPSTPLHTVQSQEVYQESNEPMLSSPTLNSLNLHGDTTSIATSDNGCRNVADLLETTFLGEPDGEADDLDPLSNFDGLQDVDPLTPLFNEVTEPNR</sequence>
<feature type="region of interest" description="Disordered" evidence="2">
    <location>
        <begin position="400"/>
        <end position="421"/>
    </location>
</feature>